<dbReference type="AlphaFoldDB" id="A0A6S6YW41"/>
<keyword evidence="2" id="KW-1185">Reference proteome</keyword>
<gene>
    <name evidence="1" type="ORF">LMG3431_02716</name>
</gene>
<sequence length="50" mass="5792">MAEKPEDYRWSSYRGRMGLSIDRILDLYAVYLGLGSSTVARRAAYVQYIE</sequence>
<proteinExistence type="predicted"/>
<organism evidence="1 2">
    <name type="scientific">Achromobacter pestifer</name>
    <dbReference type="NCBI Taxonomy" id="1353889"/>
    <lineage>
        <taxon>Bacteria</taxon>
        <taxon>Pseudomonadati</taxon>
        <taxon>Pseudomonadota</taxon>
        <taxon>Betaproteobacteria</taxon>
        <taxon>Burkholderiales</taxon>
        <taxon>Alcaligenaceae</taxon>
        <taxon>Achromobacter</taxon>
    </lineage>
</organism>
<reference evidence="1 2" key="1">
    <citation type="submission" date="2020-04" db="EMBL/GenBank/DDBJ databases">
        <authorList>
            <person name="De Canck E."/>
        </authorList>
    </citation>
    <scope>NUCLEOTIDE SEQUENCE [LARGE SCALE GENOMIC DNA]</scope>
    <source>
        <strain evidence="1 2">LMG 3431</strain>
    </source>
</reference>
<dbReference type="Proteomes" id="UP000494108">
    <property type="component" value="Unassembled WGS sequence"/>
</dbReference>
<dbReference type="EMBL" id="CADIJX010000003">
    <property type="protein sequence ID" value="CAB3649114.1"/>
    <property type="molecule type" value="Genomic_DNA"/>
</dbReference>
<name>A0A6S6YW41_9BURK</name>
<evidence type="ECO:0000313" key="1">
    <source>
        <dbReference type="EMBL" id="CAB3649114.1"/>
    </source>
</evidence>
<evidence type="ECO:0000313" key="2">
    <source>
        <dbReference type="Proteomes" id="UP000494108"/>
    </source>
</evidence>
<accession>A0A6S6YW41</accession>
<protein>
    <submittedName>
        <fullName evidence="1">Uncharacterized protein</fullName>
    </submittedName>
</protein>